<reference evidence="1 2" key="1">
    <citation type="submission" date="2016-01" db="EMBL/GenBank/DDBJ databases">
        <title>High potential of lignocellulose degradation of a new Verrucomicrobia species.</title>
        <authorList>
            <person name="Wang Y."/>
            <person name="Shi Y."/>
            <person name="Qiu Z."/>
            <person name="Liu S."/>
            <person name="Yang H."/>
        </authorList>
    </citation>
    <scope>NUCLEOTIDE SEQUENCE [LARGE SCALE GENOMIC DNA]</scope>
    <source>
        <strain evidence="1 2">TSB47</strain>
    </source>
</reference>
<protein>
    <submittedName>
        <fullName evidence="1">Uncharacterized protein</fullName>
    </submittedName>
</protein>
<gene>
    <name evidence="1" type="ORF">AW736_00545</name>
</gene>
<evidence type="ECO:0000313" key="2">
    <source>
        <dbReference type="Proteomes" id="UP000078486"/>
    </source>
</evidence>
<comment type="caution">
    <text evidence="1">The sequence shown here is derived from an EMBL/GenBank/DDBJ whole genome shotgun (WGS) entry which is preliminary data.</text>
</comment>
<accession>A0A178IKQ4</accession>
<dbReference type="STRING" id="1184151.AW736_00545"/>
<dbReference type="Proteomes" id="UP000078486">
    <property type="component" value="Unassembled WGS sequence"/>
</dbReference>
<keyword evidence="2" id="KW-1185">Reference proteome</keyword>
<sequence>MLQLADALDDIEPGILELIKNRTAEDQRAALTTSELKAAAEDSKTKLGVLNGNLKEHLEAGGISRFQLPYAQIGYSRRAGQDIASAELSTLLDSRLADATKADAPFDPEGVIKQATDEIRSQLPKDNVYALQGFQQEADRQAETFRRKAKAVHEQKFVQAQEARIGSRILDFADAYAFSDPDNKDAIKAEVHQFISTVKEEEMPRHRVGPLVASKALEAVQDILSQNPTATDEAETVLDLFHDYDLTGQGGLLGKASASRQFFITARQEIRKAAEKSETVDLEVTKRNATDRQLGADAALAALAELDGQTLDKAARNRLADSFRKSEDGRNPQKLSGYLQTLDRAISQADKQDDDRALSTASRMLATIDPAKLDEAESFIRQAEQRGDLRALTVAQQLEPALRKARSLSSIYDTRWLAIASTKLYGEDVDGPGTLTPTFTIEETPELPGLSQDELREHQRQTLSFFEQAAQRHLVEMSEGDPMKAVQVREKARSEAYVDTVKYAENLAKEMTKAKVSGLSDKKEKDLEARVIRGDAMRGTLSVEASDILESRPGWLANLRLLPDPAALAKNWKEPHLPDPDSQKTPRQRWLEEVARQSPGSEPHALAYAVVKSAEGYSLEEMKAGRTSEGVPLNPRLINWRNVPLFKNRKELEAAYSKRQDKNSVFNEVHLLVDPGKIHSPQELYQQQAILLGR</sequence>
<proteinExistence type="predicted"/>
<dbReference type="EMBL" id="LRRQ01000060">
    <property type="protein sequence ID" value="OAM90338.1"/>
    <property type="molecule type" value="Genomic_DNA"/>
</dbReference>
<evidence type="ECO:0000313" key="1">
    <source>
        <dbReference type="EMBL" id="OAM90338.1"/>
    </source>
</evidence>
<name>A0A178IKQ4_9BACT</name>
<dbReference type="AlphaFoldDB" id="A0A178IKQ4"/>
<organism evidence="1 2">
    <name type="scientific">Termitidicoccus mucosus</name>
    <dbReference type="NCBI Taxonomy" id="1184151"/>
    <lineage>
        <taxon>Bacteria</taxon>
        <taxon>Pseudomonadati</taxon>
        <taxon>Verrucomicrobiota</taxon>
        <taxon>Opitutia</taxon>
        <taxon>Opitutales</taxon>
        <taxon>Opitutaceae</taxon>
        <taxon>Termitidicoccus</taxon>
    </lineage>
</organism>